<comment type="caution">
    <text evidence="1">The sequence shown here is derived from an EMBL/GenBank/DDBJ whole genome shotgun (WGS) entry which is preliminary data.</text>
</comment>
<name>A0A0F8ZC14_9ZZZZ</name>
<reference evidence="1" key="1">
    <citation type="journal article" date="2015" name="Nature">
        <title>Complex archaea that bridge the gap between prokaryotes and eukaryotes.</title>
        <authorList>
            <person name="Spang A."/>
            <person name="Saw J.H."/>
            <person name="Jorgensen S.L."/>
            <person name="Zaremba-Niedzwiedzka K."/>
            <person name="Martijn J."/>
            <person name="Lind A.E."/>
            <person name="van Eijk R."/>
            <person name="Schleper C."/>
            <person name="Guy L."/>
            <person name="Ettema T.J."/>
        </authorList>
    </citation>
    <scope>NUCLEOTIDE SEQUENCE</scope>
</reference>
<organism evidence="1">
    <name type="scientific">marine sediment metagenome</name>
    <dbReference type="NCBI Taxonomy" id="412755"/>
    <lineage>
        <taxon>unclassified sequences</taxon>
        <taxon>metagenomes</taxon>
        <taxon>ecological metagenomes</taxon>
    </lineage>
</organism>
<proteinExistence type="predicted"/>
<gene>
    <name evidence="1" type="ORF">LCGC14_2988440</name>
</gene>
<evidence type="ECO:0008006" key="2">
    <source>
        <dbReference type="Google" id="ProtNLM"/>
    </source>
</evidence>
<dbReference type="InterPro" id="IPR021457">
    <property type="entry name" value="DUF3108"/>
</dbReference>
<dbReference type="AlphaFoldDB" id="A0A0F8ZC14"/>
<sequence length="270" mass="30940">MKMSEYLKKILLFLLGINIVFVSATFAANGNSAFSVGEKLKFKIYAAGLYVGYQTLELEAERKINGVETYVLKGLSKTAGLISIFYKLNDKWTIYIDKNTFLPVRIEKDFVEGKSEGFYIYDIKQNENLVILYDENTGEEKHIQSKNYVFDLFSMIYFFRNNPAVINETYTFDFLEPRSVRTVHFADEGETEISIPKISLKTLIPARKIKQVGGLGIEIFVGADDLKLPLKMVVPARLPRKKKLEVVFILNKYSPGKGQKNIPQIYNRLK</sequence>
<dbReference type="Pfam" id="PF11306">
    <property type="entry name" value="DUF3108"/>
    <property type="match status" value="1"/>
</dbReference>
<evidence type="ECO:0000313" key="1">
    <source>
        <dbReference type="EMBL" id="KKK64019.1"/>
    </source>
</evidence>
<protein>
    <recommendedName>
        <fullName evidence="2">DUF3108 domain-containing protein</fullName>
    </recommendedName>
</protein>
<dbReference type="EMBL" id="LAZR01061223">
    <property type="protein sequence ID" value="KKK64019.1"/>
    <property type="molecule type" value="Genomic_DNA"/>
</dbReference>
<accession>A0A0F8ZC14</accession>